<comment type="similarity">
    <text evidence="2">Belongs to the ATPase alpha/beta chains family.</text>
</comment>
<dbReference type="PANTHER" id="PTHR48082:SF2">
    <property type="entry name" value="ATP SYNTHASE SUBUNIT ALPHA, MITOCHONDRIAL"/>
    <property type="match status" value="1"/>
</dbReference>
<evidence type="ECO:0000313" key="6">
    <source>
        <dbReference type="Proteomes" id="UP000734854"/>
    </source>
</evidence>
<keyword evidence="6" id="KW-1185">Reference proteome</keyword>
<geneLocation type="mitochondrion" evidence="5"/>
<dbReference type="GO" id="GO:0046933">
    <property type="term" value="F:proton-transporting ATP synthase activity, rotational mechanism"/>
    <property type="evidence" value="ECO:0007669"/>
    <property type="project" value="InterPro"/>
</dbReference>
<comment type="caution">
    <text evidence="5">The sequence shown here is derived from an EMBL/GenBank/DDBJ whole genome shotgun (WGS) entry which is preliminary data.</text>
</comment>
<sequence>MIPIGRAIGKKACGSGSDYFPGKRGAGIHVVAETADSPAPAAKESDSLGEGSMTALPIVETQSGDVSAYIPTNVISITDGQRFLSADLFNASIRPAINVEVNDYASCLNNPNQDPHSHFFPSCIVSKTSISIIVFFTSSNCLLTGTVRYVSTYLLAREALRVLDFSSLLSVHYSHAPCDPPEPIDPDPPLSLVDLSTALRLVHSFYAMVGELSHSGSLLLISRALTAASHITRPFAPNLPHPAWLRSSSELRLLTAPPGEIADCPGSDSRLRGMAPLAA</sequence>
<evidence type="ECO:0000256" key="1">
    <source>
        <dbReference type="ARBA" id="ARBA00004173"/>
    </source>
</evidence>
<dbReference type="AlphaFoldDB" id="A0A8J5ET63"/>
<dbReference type="InterPro" id="IPR027417">
    <property type="entry name" value="P-loop_NTPase"/>
</dbReference>
<dbReference type="GO" id="GO:0005739">
    <property type="term" value="C:mitochondrion"/>
    <property type="evidence" value="ECO:0007669"/>
    <property type="project" value="UniProtKB-SubCell"/>
</dbReference>
<dbReference type="EMBL" id="JACMSC010000025">
    <property type="protein sequence ID" value="KAG6467697.1"/>
    <property type="molecule type" value="Genomic_DNA"/>
</dbReference>
<dbReference type="PANTHER" id="PTHR48082">
    <property type="entry name" value="ATP SYNTHASE SUBUNIT ALPHA, MITOCHONDRIAL"/>
    <property type="match status" value="1"/>
</dbReference>
<dbReference type="Gene3D" id="3.40.50.12240">
    <property type="match status" value="1"/>
</dbReference>
<organism evidence="5 6">
    <name type="scientific">Zingiber officinale</name>
    <name type="common">Ginger</name>
    <name type="synonym">Amomum zingiber</name>
    <dbReference type="NCBI Taxonomy" id="94328"/>
    <lineage>
        <taxon>Eukaryota</taxon>
        <taxon>Viridiplantae</taxon>
        <taxon>Streptophyta</taxon>
        <taxon>Embryophyta</taxon>
        <taxon>Tracheophyta</taxon>
        <taxon>Spermatophyta</taxon>
        <taxon>Magnoliopsida</taxon>
        <taxon>Liliopsida</taxon>
        <taxon>Zingiberales</taxon>
        <taxon>Zingiberaceae</taxon>
        <taxon>Zingiber</taxon>
    </lineage>
</organism>
<gene>
    <name evidence="5" type="ORF">ZIOFF_074434</name>
</gene>
<evidence type="ECO:0000259" key="4">
    <source>
        <dbReference type="Pfam" id="PF00006"/>
    </source>
</evidence>
<protein>
    <recommendedName>
        <fullName evidence="4">ATPase F1/V1/A1 complex alpha/beta subunit nucleotide-binding domain-containing protein</fullName>
    </recommendedName>
</protein>
<feature type="domain" description="ATPase F1/V1/A1 complex alpha/beta subunit nucleotide-binding" evidence="4">
    <location>
        <begin position="47"/>
        <end position="100"/>
    </location>
</feature>
<dbReference type="InterPro" id="IPR000194">
    <property type="entry name" value="ATPase_F1/V1/A1_a/bsu_nucl-bd"/>
</dbReference>
<reference evidence="5 6" key="1">
    <citation type="submission" date="2020-08" db="EMBL/GenBank/DDBJ databases">
        <title>Plant Genome Project.</title>
        <authorList>
            <person name="Zhang R.-G."/>
        </authorList>
    </citation>
    <scope>NUCLEOTIDE SEQUENCE [LARGE SCALE GENOMIC DNA]</scope>
    <source>
        <tissue evidence="5">Rhizome</tissue>
    </source>
</reference>
<name>A0A8J5ET63_ZINOF</name>
<dbReference type="SUPFAM" id="SSF52540">
    <property type="entry name" value="P-loop containing nucleoside triphosphate hydrolases"/>
    <property type="match status" value="1"/>
</dbReference>
<dbReference type="Proteomes" id="UP000734854">
    <property type="component" value="Unassembled WGS sequence"/>
</dbReference>
<comment type="subcellular location">
    <subcellularLocation>
        <location evidence="1">Mitochondrion</location>
    </subcellularLocation>
</comment>
<dbReference type="Pfam" id="PF00006">
    <property type="entry name" value="ATP-synt_ab"/>
    <property type="match status" value="1"/>
</dbReference>
<evidence type="ECO:0000256" key="3">
    <source>
        <dbReference type="ARBA" id="ARBA00037296"/>
    </source>
</evidence>
<evidence type="ECO:0000256" key="2">
    <source>
        <dbReference type="ARBA" id="ARBA00008936"/>
    </source>
</evidence>
<comment type="function">
    <text evidence="3">Mitochondrial membrane ATP synthase (F(1)F(0) ATP synthase or Complex V) produces ATP from ADP in the presence of a proton gradient across the membrane which is generated by electron transport complexes of the respiratory chain. F-type ATPases consist of two structural domains, F(1) - containing the extramembraneous catalytic core, and F(0) - containing the membrane proton channel, linked together by a central stalk and a peripheral stalk. During catalysis, ATP synthesis in the catalytic domain of F(1) is coupled via a rotary mechanism of the central stalk subunits to proton translocation. Subunits alpha and beta form the catalytic core in F(1). Rotation of the central stalk against the surrounding alpha(3)beta(3) subunits leads to hydrolysis of ATP in three separate catalytic sites on the beta subunits. Subunit alpha does not bear the catalytic high-affinity ATP-binding sites.</text>
</comment>
<evidence type="ECO:0000313" key="5">
    <source>
        <dbReference type="EMBL" id="KAG6467697.1"/>
    </source>
</evidence>
<keyword evidence="5" id="KW-0496">Mitochondrion</keyword>
<dbReference type="InterPro" id="IPR005294">
    <property type="entry name" value="ATP_synth_F1_asu"/>
</dbReference>
<dbReference type="GO" id="GO:0045259">
    <property type="term" value="C:proton-transporting ATP synthase complex"/>
    <property type="evidence" value="ECO:0007669"/>
    <property type="project" value="InterPro"/>
</dbReference>
<dbReference type="GO" id="GO:0005524">
    <property type="term" value="F:ATP binding"/>
    <property type="evidence" value="ECO:0007669"/>
    <property type="project" value="InterPro"/>
</dbReference>
<accession>A0A8J5ET63</accession>
<proteinExistence type="inferred from homology"/>
<dbReference type="GO" id="GO:0043531">
    <property type="term" value="F:ADP binding"/>
    <property type="evidence" value="ECO:0007669"/>
    <property type="project" value="TreeGrafter"/>
</dbReference>